<evidence type="ECO:0000313" key="3">
    <source>
        <dbReference type="EMBL" id="MEC4723559.1"/>
    </source>
</evidence>
<keyword evidence="1" id="KW-0812">Transmembrane</keyword>
<feature type="domain" description="SHOCT" evidence="2">
    <location>
        <begin position="44"/>
        <end position="70"/>
    </location>
</feature>
<evidence type="ECO:0000256" key="1">
    <source>
        <dbReference type="SAM" id="Phobius"/>
    </source>
</evidence>
<proteinExistence type="predicted"/>
<evidence type="ECO:0000313" key="4">
    <source>
        <dbReference type="Proteomes" id="UP001352263"/>
    </source>
</evidence>
<evidence type="ECO:0000259" key="2">
    <source>
        <dbReference type="Pfam" id="PF09851"/>
    </source>
</evidence>
<keyword evidence="1" id="KW-1133">Transmembrane helix</keyword>
<keyword evidence="4" id="KW-1185">Reference proteome</keyword>
<name>A0ABU6JIS2_9BURK</name>
<comment type="caution">
    <text evidence="3">The sequence shown here is derived from an EMBL/GenBank/DDBJ whole genome shotgun (WGS) entry which is preliminary data.</text>
</comment>
<reference evidence="3 4" key="1">
    <citation type="submission" date="2023-10" db="EMBL/GenBank/DDBJ databases">
        <title>Noviherbaspirillum sp. CPCC 100848 genome assembly.</title>
        <authorList>
            <person name="Li X.Y."/>
            <person name="Fang X.M."/>
        </authorList>
    </citation>
    <scope>NUCLEOTIDE SEQUENCE [LARGE SCALE GENOMIC DNA]</scope>
    <source>
        <strain evidence="3 4">CPCC 100848</strain>
    </source>
</reference>
<keyword evidence="1" id="KW-0472">Membrane</keyword>
<organism evidence="3 4">
    <name type="scientific">Noviherbaspirillum album</name>
    <dbReference type="NCBI Taxonomy" id="3080276"/>
    <lineage>
        <taxon>Bacteria</taxon>
        <taxon>Pseudomonadati</taxon>
        <taxon>Pseudomonadota</taxon>
        <taxon>Betaproteobacteria</taxon>
        <taxon>Burkholderiales</taxon>
        <taxon>Oxalobacteraceae</taxon>
        <taxon>Noviherbaspirillum</taxon>
    </lineage>
</organism>
<feature type="transmembrane region" description="Helical" evidence="1">
    <location>
        <begin position="6"/>
        <end position="24"/>
    </location>
</feature>
<gene>
    <name evidence="3" type="ORF">RY831_30945</name>
</gene>
<dbReference type="Pfam" id="PF09851">
    <property type="entry name" value="SHOCT"/>
    <property type="match status" value="1"/>
</dbReference>
<dbReference type="EMBL" id="JAWIIV010000060">
    <property type="protein sequence ID" value="MEC4723559.1"/>
    <property type="molecule type" value="Genomic_DNA"/>
</dbReference>
<accession>A0ABU6JIS2</accession>
<sequence length="75" mass="8493">MGAIGWITAVIIVAIVWRAARPWLSRRRVMEEKAGVRGYPRGGEMADLNRLLQEGAISPEEYELLKRRILAGQVF</sequence>
<dbReference type="Proteomes" id="UP001352263">
    <property type="component" value="Unassembled WGS sequence"/>
</dbReference>
<dbReference type="InterPro" id="IPR018649">
    <property type="entry name" value="SHOCT"/>
</dbReference>
<protein>
    <submittedName>
        <fullName evidence="3">SHOCT domain-containing protein</fullName>
    </submittedName>
</protein>